<dbReference type="GO" id="GO:0015074">
    <property type="term" value="P:DNA integration"/>
    <property type="evidence" value="ECO:0007669"/>
    <property type="project" value="UniProtKB-KW"/>
</dbReference>
<dbReference type="GO" id="GO:0003677">
    <property type="term" value="F:DNA binding"/>
    <property type="evidence" value="ECO:0007669"/>
    <property type="project" value="UniProtKB-KW"/>
</dbReference>
<dbReference type="InterPro" id="IPR011010">
    <property type="entry name" value="DNA_brk_join_enz"/>
</dbReference>
<dbReference type="Pfam" id="PF14659">
    <property type="entry name" value="Phage_int_SAM_3"/>
    <property type="match status" value="1"/>
</dbReference>
<dbReference type="Pfam" id="PF00589">
    <property type="entry name" value="Phage_integrase"/>
    <property type="match status" value="1"/>
</dbReference>
<evidence type="ECO:0000256" key="1">
    <source>
        <dbReference type="ARBA" id="ARBA00008857"/>
    </source>
</evidence>
<dbReference type="Gene3D" id="1.10.443.10">
    <property type="entry name" value="Intergrase catalytic core"/>
    <property type="match status" value="1"/>
</dbReference>
<evidence type="ECO:0000313" key="7">
    <source>
        <dbReference type="EMBL" id="GGM43301.1"/>
    </source>
</evidence>
<proteinExistence type="inferred from homology"/>
<comment type="similarity">
    <text evidence="1">Belongs to the 'phage' integrase family.</text>
</comment>
<dbReference type="PANTHER" id="PTHR30629:SF2">
    <property type="entry name" value="PROPHAGE INTEGRASE INTS-RELATED"/>
    <property type="match status" value="1"/>
</dbReference>
<dbReference type="SUPFAM" id="SSF56349">
    <property type="entry name" value="DNA breaking-rejoining enzymes"/>
    <property type="match status" value="1"/>
</dbReference>
<dbReference type="RefSeq" id="WP_171106516.1">
    <property type="nucleotide sequence ID" value="NZ_BMPT01000026.1"/>
</dbReference>
<dbReference type="Gene3D" id="1.10.150.130">
    <property type="match status" value="1"/>
</dbReference>
<dbReference type="InterPro" id="IPR004107">
    <property type="entry name" value="Integrase_SAM-like_N"/>
</dbReference>
<organism evidence="7 8">
    <name type="scientific">Promicromonospora citrea</name>
    <dbReference type="NCBI Taxonomy" id="43677"/>
    <lineage>
        <taxon>Bacteria</taxon>
        <taxon>Bacillati</taxon>
        <taxon>Actinomycetota</taxon>
        <taxon>Actinomycetes</taxon>
        <taxon>Micrococcales</taxon>
        <taxon>Promicromonosporaceae</taxon>
        <taxon>Promicromonospora</taxon>
    </lineage>
</organism>
<reference evidence="7" key="2">
    <citation type="submission" date="2020-09" db="EMBL/GenBank/DDBJ databases">
        <authorList>
            <person name="Sun Q."/>
            <person name="Ohkuma M."/>
        </authorList>
    </citation>
    <scope>NUCLEOTIDE SEQUENCE</scope>
    <source>
        <strain evidence="7">JCM 3051</strain>
    </source>
</reference>
<dbReference type="InterPro" id="IPR010998">
    <property type="entry name" value="Integrase_recombinase_N"/>
</dbReference>
<evidence type="ECO:0000313" key="8">
    <source>
        <dbReference type="Proteomes" id="UP000655589"/>
    </source>
</evidence>
<dbReference type="InterPro" id="IPR013762">
    <property type="entry name" value="Integrase-like_cat_sf"/>
</dbReference>
<evidence type="ECO:0000256" key="2">
    <source>
        <dbReference type="ARBA" id="ARBA00022908"/>
    </source>
</evidence>
<evidence type="ECO:0000256" key="5">
    <source>
        <dbReference type="SAM" id="MobiDB-lite"/>
    </source>
</evidence>
<name>A0A8H9GPF5_9MICO</name>
<dbReference type="PANTHER" id="PTHR30629">
    <property type="entry name" value="PROPHAGE INTEGRASE"/>
    <property type="match status" value="1"/>
</dbReference>
<keyword evidence="2" id="KW-0229">DNA integration</keyword>
<dbReference type="InterPro" id="IPR002104">
    <property type="entry name" value="Integrase_catalytic"/>
</dbReference>
<protein>
    <submittedName>
        <fullName evidence="7">Putative prophage phiRv2 integrase</fullName>
    </submittedName>
</protein>
<gene>
    <name evidence="7" type="ORF">GCM10010102_43490</name>
</gene>
<dbReference type="PROSITE" id="PS51898">
    <property type="entry name" value="TYR_RECOMBINASE"/>
    <property type="match status" value="1"/>
</dbReference>
<keyword evidence="4" id="KW-0233">DNA recombination</keyword>
<reference evidence="7" key="1">
    <citation type="journal article" date="2014" name="Int. J. Syst. Evol. Microbiol.">
        <title>Complete genome sequence of Corynebacterium casei LMG S-19264T (=DSM 44701T), isolated from a smear-ripened cheese.</title>
        <authorList>
            <consortium name="US DOE Joint Genome Institute (JGI-PGF)"/>
            <person name="Walter F."/>
            <person name="Albersmeier A."/>
            <person name="Kalinowski J."/>
            <person name="Ruckert C."/>
        </authorList>
    </citation>
    <scope>NUCLEOTIDE SEQUENCE</scope>
    <source>
        <strain evidence="7">JCM 3051</strain>
    </source>
</reference>
<keyword evidence="3" id="KW-0238">DNA-binding</keyword>
<feature type="domain" description="Tyr recombinase" evidence="6">
    <location>
        <begin position="200"/>
        <end position="380"/>
    </location>
</feature>
<feature type="compositionally biased region" description="Basic and acidic residues" evidence="5">
    <location>
        <begin position="352"/>
        <end position="365"/>
    </location>
</feature>
<keyword evidence="8" id="KW-1185">Reference proteome</keyword>
<evidence type="ECO:0000259" key="6">
    <source>
        <dbReference type="PROSITE" id="PS51898"/>
    </source>
</evidence>
<dbReference type="Proteomes" id="UP000655589">
    <property type="component" value="Unassembled WGS sequence"/>
</dbReference>
<dbReference type="AlphaFoldDB" id="A0A8H9GPF5"/>
<comment type="caution">
    <text evidence="7">The sequence shown here is derived from an EMBL/GenBank/DDBJ whole genome shotgun (WGS) entry which is preliminary data.</text>
</comment>
<evidence type="ECO:0000256" key="4">
    <source>
        <dbReference type="ARBA" id="ARBA00023172"/>
    </source>
</evidence>
<accession>A0A8H9GPF5</accession>
<dbReference type="EMBL" id="BMPT01000026">
    <property type="protein sequence ID" value="GGM43301.1"/>
    <property type="molecule type" value="Genomic_DNA"/>
</dbReference>
<dbReference type="InterPro" id="IPR050808">
    <property type="entry name" value="Phage_Integrase"/>
</dbReference>
<sequence length="380" mass="42596">MARKPSRRTFGLIEERKSPVTGAVTSIRARYTGPDTEKHHRSFGDKMAAEAWLNAERILIDRGEWTPPKARELAARIAQQRSITLREWARRSIEGKRLRGGTRRRYETALEKRILPELGDIPLKDLTRLDVTNWYTKLDSTLAEEARSRNWYGQEKSDGRGALYSAYQTLSSILNDAVEHELLDASPAKVKGALRYKALHAPIVVTPDQMWRMTELMPDYLQAIVPLAITTGLRNGELRALQRQHLEIEDATRAKVTVRGTAANQKIAGQYNQIGPPKTDASYRDVAIPSFGVPILKEHLASFSQPGRNGLVFPAKRGKVLHASIVERNWAVVRVAVGLDELHFHDLRHTAAAGDDRGSSRRLDRPGLPNAAPAHDPHSF</sequence>
<feature type="region of interest" description="Disordered" evidence="5">
    <location>
        <begin position="352"/>
        <end position="380"/>
    </location>
</feature>
<dbReference type="GO" id="GO:0006310">
    <property type="term" value="P:DNA recombination"/>
    <property type="evidence" value="ECO:0007669"/>
    <property type="project" value="UniProtKB-KW"/>
</dbReference>
<evidence type="ECO:0000256" key="3">
    <source>
        <dbReference type="ARBA" id="ARBA00023125"/>
    </source>
</evidence>